<accession>A0A240E2A0</accession>
<reference evidence="2" key="1">
    <citation type="submission" date="2017-08" db="EMBL/GenBank/DDBJ databases">
        <authorList>
            <person name="Varghese N."/>
            <person name="Submissions S."/>
        </authorList>
    </citation>
    <scope>NUCLEOTIDE SEQUENCE [LARGE SCALE GENOMIC DNA]</scope>
    <source>
        <strain evidence="2">AP-Melu-1000-B4</strain>
    </source>
</reference>
<dbReference type="OrthoDB" id="8565260at2"/>
<organism evidence="1 2">
    <name type="scientific">Polynucleobacter meluiroseus</name>
    <dbReference type="NCBI Taxonomy" id="1938814"/>
    <lineage>
        <taxon>Bacteria</taxon>
        <taxon>Pseudomonadati</taxon>
        <taxon>Pseudomonadota</taxon>
        <taxon>Betaproteobacteria</taxon>
        <taxon>Burkholderiales</taxon>
        <taxon>Burkholderiaceae</taxon>
        <taxon>Polynucleobacter</taxon>
    </lineage>
</organism>
<dbReference type="RefSeq" id="WP_096674727.1">
    <property type="nucleotide sequence ID" value="NZ_OANS01000005.1"/>
</dbReference>
<proteinExistence type="predicted"/>
<gene>
    <name evidence="1" type="ORF">SAMN06295945_1938</name>
</gene>
<dbReference type="AlphaFoldDB" id="A0A240E2A0"/>
<protein>
    <submittedName>
        <fullName evidence="1">Uncharacterized protein</fullName>
    </submittedName>
</protein>
<name>A0A240E2A0_9BURK</name>
<keyword evidence="2" id="KW-1185">Reference proteome</keyword>
<sequence length="96" mass="10857">MYTKHAQKRISQRGIQPFVCEMLLAYGEKRFDGHGGLIRYFSERSISRLISDKGISYCKKNIKSFRTYLVESTTDGGIITAGINHVNHKFKALSAA</sequence>
<evidence type="ECO:0000313" key="2">
    <source>
        <dbReference type="Proteomes" id="UP000218069"/>
    </source>
</evidence>
<dbReference type="EMBL" id="OANS01000005">
    <property type="protein sequence ID" value="SNX29558.1"/>
    <property type="molecule type" value="Genomic_DNA"/>
</dbReference>
<dbReference type="Proteomes" id="UP000218069">
    <property type="component" value="Unassembled WGS sequence"/>
</dbReference>
<evidence type="ECO:0000313" key="1">
    <source>
        <dbReference type="EMBL" id="SNX29558.1"/>
    </source>
</evidence>